<dbReference type="Proteomes" id="UP000185221">
    <property type="component" value="Unassembled WGS sequence"/>
</dbReference>
<evidence type="ECO:0000259" key="1">
    <source>
        <dbReference type="Pfam" id="PF05118"/>
    </source>
</evidence>
<dbReference type="SUPFAM" id="SSF51197">
    <property type="entry name" value="Clavaminate synthase-like"/>
    <property type="match status" value="1"/>
</dbReference>
<dbReference type="InterPro" id="IPR027443">
    <property type="entry name" value="IPNS-like_sf"/>
</dbReference>
<dbReference type="OrthoDB" id="1441538at2"/>
<dbReference type="STRING" id="226505.SAMN05444394_3641"/>
<accession>A0A1N6H896</accession>
<dbReference type="AlphaFoldDB" id="A0A1N6H896"/>
<sequence length="186" mass="21850">MFQKDRIKLPFQFNVKRLQQDVKALNHIEWIDHFVTSNYEGDWSVIPLTAQEGRNHPILMASAIPGEFKFIPTPYLDHCPYIASILDSFECEKCSVRLMKLAAGSEIKRHQDYDLDEEEIRVHIPIFTNEKVKFLVNDLAVKMKEGECWYLRLSDPHQVKNEGKSDRIHLVMDLKINDWLNNLLIQ</sequence>
<gene>
    <name evidence="2" type="ORF">SAMN05444394_3641</name>
</gene>
<dbReference type="Pfam" id="PF05118">
    <property type="entry name" value="Asp_Arg_Hydrox"/>
    <property type="match status" value="1"/>
</dbReference>
<dbReference type="RefSeq" id="WP_074226608.1">
    <property type="nucleotide sequence ID" value="NZ_FSRC01000003.1"/>
</dbReference>
<dbReference type="Gene3D" id="2.60.120.330">
    <property type="entry name" value="B-lactam Antibiotic, Isopenicillin N Synthase, Chain"/>
    <property type="match status" value="1"/>
</dbReference>
<dbReference type="EMBL" id="FSRC01000003">
    <property type="protein sequence ID" value="SIO16048.1"/>
    <property type="molecule type" value="Genomic_DNA"/>
</dbReference>
<keyword evidence="3" id="KW-1185">Reference proteome</keyword>
<name>A0A1N6H896_9BACT</name>
<reference evidence="3" key="1">
    <citation type="submission" date="2016-11" db="EMBL/GenBank/DDBJ databases">
        <authorList>
            <person name="Varghese N."/>
            <person name="Submissions S."/>
        </authorList>
    </citation>
    <scope>NUCLEOTIDE SEQUENCE [LARGE SCALE GENOMIC DNA]</scope>
    <source>
        <strain evidence="3">DSM 15292</strain>
    </source>
</reference>
<evidence type="ECO:0000313" key="2">
    <source>
        <dbReference type="EMBL" id="SIO16048.1"/>
    </source>
</evidence>
<organism evidence="2 3">
    <name type="scientific">Algoriphagus halophilus</name>
    <dbReference type="NCBI Taxonomy" id="226505"/>
    <lineage>
        <taxon>Bacteria</taxon>
        <taxon>Pseudomonadati</taxon>
        <taxon>Bacteroidota</taxon>
        <taxon>Cytophagia</taxon>
        <taxon>Cytophagales</taxon>
        <taxon>Cyclobacteriaceae</taxon>
        <taxon>Algoriphagus</taxon>
    </lineage>
</organism>
<protein>
    <submittedName>
        <fullName evidence="2">Aspartyl/Asparaginyl beta-hydroxylase</fullName>
    </submittedName>
</protein>
<dbReference type="InterPro" id="IPR007803">
    <property type="entry name" value="Asp/Arg/Pro-Hydrxlase"/>
</dbReference>
<feature type="domain" description="Aspartyl/asparaginy/proline hydroxylase" evidence="1">
    <location>
        <begin position="13"/>
        <end position="174"/>
    </location>
</feature>
<proteinExistence type="predicted"/>
<evidence type="ECO:0000313" key="3">
    <source>
        <dbReference type="Proteomes" id="UP000185221"/>
    </source>
</evidence>